<name>A0ABV2R9N4_9CAUL</name>
<sequence>MKVAVLGASGRAGSEIVKELARRGHQVTGVARRPERVPALDGVTAISGDVNDPDALASLIQGADAVVSAVMFTDSDPEALIAAVKAAGIPRYLVVGGAGSLEVAPGLALIDTPDFPEAYKPEAAAGGRFLQRLRREKDLDWTFLSPSALFDGDQRTGAFRLGEDALLVDAKGNSRISFPDYAVAMVDEIETPRHARRRFTVGY</sequence>
<dbReference type="PANTHER" id="PTHR43355:SF2">
    <property type="entry name" value="FLAVIN REDUCTASE (NADPH)"/>
    <property type="match status" value="1"/>
</dbReference>
<dbReference type="RefSeq" id="WP_354087971.1">
    <property type="nucleotide sequence ID" value="NZ_JBEPTF010000001.1"/>
</dbReference>
<dbReference type="InterPro" id="IPR051606">
    <property type="entry name" value="Polyketide_Oxido-like"/>
</dbReference>
<dbReference type="Proteomes" id="UP001549313">
    <property type="component" value="Unassembled WGS sequence"/>
</dbReference>
<dbReference type="InterPro" id="IPR036291">
    <property type="entry name" value="NAD(P)-bd_dom_sf"/>
</dbReference>
<evidence type="ECO:0000313" key="2">
    <source>
        <dbReference type="EMBL" id="MET4683028.1"/>
    </source>
</evidence>
<proteinExistence type="predicted"/>
<organism evidence="2 3">
    <name type="scientific">Brevundimonas faecalis</name>
    <dbReference type="NCBI Taxonomy" id="947378"/>
    <lineage>
        <taxon>Bacteria</taxon>
        <taxon>Pseudomonadati</taxon>
        <taxon>Pseudomonadota</taxon>
        <taxon>Alphaproteobacteria</taxon>
        <taxon>Caulobacterales</taxon>
        <taxon>Caulobacteraceae</taxon>
        <taxon>Brevundimonas</taxon>
    </lineage>
</organism>
<feature type="domain" description="NAD(P)-binding" evidence="1">
    <location>
        <begin position="7"/>
        <end position="187"/>
    </location>
</feature>
<dbReference type="InterPro" id="IPR016040">
    <property type="entry name" value="NAD(P)-bd_dom"/>
</dbReference>
<protein>
    <submittedName>
        <fullName evidence="2">NADH-flavin reductase</fullName>
    </submittedName>
</protein>
<evidence type="ECO:0000313" key="3">
    <source>
        <dbReference type="Proteomes" id="UP001549313"/>
    </source>
</evidence>
<gene>
    <name evidence="2" type="ORF">ABIE19_000937</name>
</gene>
<dbReference type="SUPFAM" id="SSF51735">
    <property type="entry name" value="NAD(P)-binding Rossmann-fold domains"/>
    <property type="match status" value="1"/>
</dbReference>
<reference evidence="2 3" key="1">
    <citation type="submission" date="2024-06" db="EMBL/GenBank/DDBJ databases">
        <title>Sorghum-associated microbial communities from plants grown in Nebraska, USA.</title>
        <authorList>
            <person name="Schachtman D."/>
        </authorList>
    </citation>
    <scope>NUCLEOTIDE SEQUENCE [LARGE SCALE GENOMIC DNA]</scope>
    <source>
        <strain evidence="2 3">2814</strain>
    </source>
</reference>
<dbReference type="Gene3D" id="3.40.50.720">
    <property type="entry name" value="NAD(P)-binding Rossmann-like Domain"/>
    <property type="match status" value="1"/>
</dbReference>
<keyword evidence="3" id="KW-1185">Reference proteome</keyword>
<comment type="caution">
    <text evidence="2">The sequence shown here is derived from an EMBL/GenBank/DDBJ whole genome shotgun (WGS) entry which is preliminary data.</text>
</comment>
<evidence type="ECO:0000259" key="1">
    <source>
        <dbReference type="Pfam" id="PF13460"/>
    </source>
</evidence>
<dbReference type="Pfam" id="PF13460">
    <property type="entry name" value="NAD_binding_10"/>
    <property type="match status" value="1"/>
</dbReference>
<accession>A0ABV2R9N4</accession>
<dbReference type="PANTHER" id="PTHR43355">
    <property type="entry name" value="FLAVIN REDUCTASE (NADPH)"/>
    <property type="match status" value="1"/>
</dbReference>
<dbReference type="CDD" id="cd05244">
    <property type="entry name" value="BVR-B_like_SDR_a"/>
    <property type="match status" value="1"/>
</dbReference>
<dbReference type="EMBL" id="JBEPTF010000001">
    <property type="protein sequence ID" value="MET4683028.1"/>
    <property type="molecule type" value="Genomic_DNA"/>
</dbReference>